<dbReference type="PANTHER" id="PTHR12497:SF0">
    <property type="entry name" value="TAFAZZIN"/>
    <property type="match status" value="1"/>
</dbReference>
<keyword evidence="15" id="KW-1185">Reference proteome</keyword>
<dbReference type="PRINTS" id="PR00979">
    <property type="entry name" value="TAFAZZIN"/>
</dbReference>
<dbReference type="PANTHER" id="PTHR12497">
    <property type="entry name" value="TAZ PROTEIN TAFAZZIN"/>
    <property type="match status" value="1"/>
</dbReference>
<comment type="similarity">
    <text evidence="2 12">Belongs to the taffazin family.</text>
</comment>
<evidence type="ECO:0000256" key="12">
    <source>
        <dbReference type="RuleBase" id="RU365062"/>
    </source>
</evidence>
<dbReference type="InterPro" id="IPR002123">
    <property type="entry name" value="Plipid/glycerol_acylTrfase"/>
</dbReference>
<reference evidence="14 15" key="1">
    <citation type="submission" date="2023-10" db="EMBL/GenBank/DDBJ databases">
        <authorList>
            <person name="Maclean D."/>
            <person name="Macfadyen A."/>
        </authorList>
    </citation>
    <scope>NUCLEOTIDE SEQUENCE [LARGE SCALE GENOMIC DNA]</scope>
</reference>
<dbReference type="EMBL" id="CAUYUE010000008">
    <property type="protein sequence ID" value="CAK0783341.1"/>
    <property type="molecule type" value="Genomic_DNA"/>
</dbReference>
<evidence type="ECO:0000256" key="1">
    <source>
        <dbReference type="ARBA" id="ARBA00004137"/>
    </source>
</evidence>
<gene>
    <name evidence="14" type="ORF">CVIRNUC_006540</name>
</gene>
<evidence type="ECO:0000256" key="7">
    <source>
        <dbReference type="ARBA" id="ARBA00023128"/>
    </source>
</evidence>
<organism evidence="14 15">
    <name type="scientific">Coccomyxa viridis</name>
    <dbReference type="NCBI Taxonomy" id="1274662"/>
    <lineage>
        <taxon>Eukaryota</taxon>
        <taxon>Viridiplantae</taxon>
        <taxon>Chlorophyta</taxon>
        <taxon>core chlorophytes</taxon>
        <taxon>Trebouxiophyceae</taxon>
        <taxon>Trebouxiophyceae incertae sedis</taxon>
        <taxon>Coccomyxaceae</taxon>
        <taxon>Coccomyxa</taxon>
    </lineage>
</organism>
<evidence type="ECO:0000256" key="5">
    <source>
        <dbReference type="ARBA" id="ARBA00022792"/>
    </source>
</evidence>
<name>A0AAV1I903_9CHLO</name>
<dbReference type="InterPro" id="IPR000872">
    <property type="entry name" value="Tafazzin"/>
</dbReference>
<evidence type="ECO:0000256" key="8">
    <source>
        <dbReference type="ARBA" id="ARBA00023136"/>
    </source>
</evidence>
<comment type="caution">
    <text evidence="14">The sequence shown here is derived from an EMBL/GenBank/DDBJ whole genome shotgun (WGS) entry which is preliminary data.</text>
</comment>
<comment type="subcellular location">
    <subcellularLocation>
        <location evidence="1">Mitochondrion inner membrane</location>
        <topology evidence="1">Peripheral membrane protein</topology>
        <orientation evidence="1">Intermembrane side</orientation>
    </subcellularLocation>
    <subcellularLocation>
        <location evidence="10">Mitochondrion outer membrane</location>
        <topology evidence="10">Peripheral membrane protein</topology>
        <orientation evidence="10">Intermembrane side</orientation>
    </subcellularLocation>
</comment>
<evidence type="ECO:0000313" key="15">
    <source>
        <dbReference type="Proteomes" id="UP001314263"/>
    </source>
</evidence>
<evidence type="ECO:0000256" key="2">
    <source>
        <dbReference type="ARBA" id="ARBA00010524"/>
    </source>
</evidence>
<dbReference type="AlphaFoldDB" id="A0AAV1I903"/>
<dbReference type="Proteomes" id="UP001314263">
    <property type="component" value="Unassembled WGS sequence"/>
</dbReference>
<evidence type="ECO:0000313" key="14">
    <source>
        <dbReference type="EMBL" id="CAK0783341.1"/>
    </source>
</evidence>
<keyword evidence="4" id="KW-1000">Mitochondrion outer membrane</keyword>
<keyword evidence="3" id="KW-0808">Transferase</keyword>
<dbReference type="Pfam" id="PF01553">
    <property type="entry name" value="Acyltransferase"/>
    <property type="match status" value="1"/>
</dbReference>
<keyword evidence="7" id="KW-0496">Mitochondrion</keyword>
<evidence type="ECO:0000256" key="10">
    <source>
        <dbReference type="ARBA" id="ARBA00024323"/>
    </source>
</evidence>
<sequence length="455" mass="49499">MPILNSSATPHLAAASVRGYRELLRKFNRDQAEDIKSSSLLQQAKCRVLHYKRSRRLKEPIDPRRAFSRLLERLFEVNEDLSQLKADKRELLRATYAAVRGEKAPDAAAATISAPDDAILGREGPLRSLVLASVGAASKAFMQILSRTHVEGGHIMQQALQRPTGQALITVSNHVASLDDPLLTSALVPAGALLRPQALRWTLCATDRCFTSKAATAFFRAAKVLPIERGAGLQQQGMQAAEGCLNRGDWVHVFPEGTRSMDGRMRSARRGIGRLVAACAQPPLVVPFVHSGMEQVLPKGAAVPKAGRSIRVLVGEPVAVADLQEAALAEGWPDQALYSAIADRIGQELHMLKARLEGLPVSEVVQDDDSKCFLHDDDLMPLFEQEYNNLSHPLSRMSVPQSCNLASISSRATQPAPTLALSWASQGAFPASPWSHWPQQAFRAANFEQLAAVSL</sequence>
<evidence type="ECO:0000256" key="4">
    <source>
        <dbReference type="ARBA" id="ARBA00022787"/>
    </source>
</evidence>
<evidence type="ECO:0000259" key="13">
    <source>
        <dbReference type="SMART" id="SM00563"/>
    </source>
</evidence>
<dbReference type="SUPFAM" id="SSF69593">
    <property type="entry name" value="Glycerol-3-phosphate (1)-acyltransferase"/>
    <property type="match status" value="1"/>
</dbReference>
<dbReference type="SMART" id="SM00563">
    <property type="entry name" value="PlsC"/>
    <property type="match status" value="1"/>
</dbReference>
<comment type="catalytic activity">
    <reaction evidence="11">
        <text>1'-[1,2-diacyl-sn-glycero-3-phospho],3'-[1-acyl-sn-glycero-3-phospho]-glycerol + a 1,2-diacyl-sn-glycero-3-phosphocholine = a cardiolipin + a 1-acyl-sn-glycero-3-phosphocholine</text>
        <dbReference type="Rhea" id="RHEA:33731"/>
        <dbReference type="ChEBI" id="CHEBI:57643"/>
        <dbReference type="ChEBI" id="CHEBI:58168"/>
        <dbReference type="ChEBI" id="CHEBI:62237"/>
        <dbReference type="ChEBI" id="CHEBI:64743"/>
    </reaction>
    <physiologicalReaction direction="left-to-right" evidence="11">
        <dbReference type="Rhea" id="RHEA:33732"/>
    </physiologicalReaction>
    <physiologicalReaction direction="right-to-left" evidence="11">
        <dbReference type="Rhea" id="RHEA:33733"/>
    </physiologicalReaction>
</comment>
<dbReference type="GO" id="GO:0005741">
    <property type="term" value="C:mitochondrial outer membrane"/>
    <property type="evidence" value="ECO:0007669"/>
    <property type="project" value="UniProtKB-SubCell"/>
</dbReference>
<dbReference type="GO" id="GO:0006644">
    <property type="term" value="P:phospholipid metabolic process"/>
    <property type="evidence" value="ECO:0007669"/>
    <property type="project" value="InterPro"/>
</dbReference>
<evidence type="ECO:0000256" key="6">
    <source>
        <dbReference type="ARBA" id="ARBA00023098"/>
    </source>
</evidence>
<evidence type="ECO:0000256" key="9">
    <source>
        <dbReference type="ARBA" id="ARBA00023315"/>
    </source>
</evidence>
<accession>A0AAV1I903</accession>
<feature type="domain" description="Phospholipid/glycerol acyltransferase" evidence="13">
    <location>
        <begin position="168"/>
        <end position="293"/>
    </location>
</feature>
<protein>
    <recommendedName>
        <fullName evidence="12">Tafazzin family protein</fullName>
    </recommendedName>
</protein>
<proteinExistence type="inferred from homology"/>
<evidence type="ECO:0000256" key="3">
    <source>
        <dbReference type="ARBA" id="ARBA00022679"/>
    </source>
</evidence>
<keyword evidence="5" id="KW-0999">Mitochondrion inner membrane</keyword>
<dbReference type="GO" id="GO:0005743">
    <property type="term" value="C:mitochondrial inner membrane"/>
    <property type="evidence" value="ECO:0007669"/>
    <property type="project" value="UniProtKB-SubCell"/>
</dbReference>
<dbReference type="GO" id="GO:0008374">
    <property type="term" value="F:O-acyltransferase activity"/>
    <property type="evidence" value="ECO:0007669"/>
    <property type="project" value="TreeGrafter"/>
</dbReference>
<keyword evidence="9" id="KW-0012">Acyltransferase</keyword>
<keyword evidence="6" id="KW-0443">Lipid metabolism</keyword>
<dbReference type="CDD" id="cd07989">
    <property type="entry name" value="LPLAT_AGPAT-like"/>
    <property type="match status" value="1"/>
</dbReference>
<evidence type="ECO:0000256" key="11">
    <source>
        <dbReference type="ARBA" id="ARBA00047906"/>
    </source>
</evidence>
<keyword evidence="8" id="KW-0472">Membrane</keyword>